<feature type="signal peptide" evidence="1">
    <location>
        <begin position="1"/>
        <end position="19"/>
    </location>
</feature>
<dbReference type="InterPro" id="IPR025512">
    <property type="entry name" value="DUF4399"/>
</dbReference>
<dbReference type="Pfam" id="PF14347">
    <property type="entry name" value="DUF4399"/>
    <property type="match status" value="1"/>
</dbReference>
<gene>
    <name evidence="3" type="ORF">HW561_10225</name>
</gene>
<evidence type="ECO:0000313" key="3">
    <source>
        <dbReference type="EMBL" id="NVO56164.1"/>
    </source>
</evidence>
<keyword evidence="4" id="KW-1185">Reference proteome</keyword>
<feature type="chain" id="PRO_5046679159" evidence="1">
    <location>
        <begin position="20"/>
        <end position="146"/>
    </location>
</feature>
<accession>A0ABX2PSX9</accession>
<organism evidence="3 4">
    <name type="scientific">Ruegeria haliotis</name>
    <dbReference type="NCBI Taxonomy" id="2747601"/>
    <lineage>
        <taxon>Bacteria</taxon>
        <taxon>Pseudomonadati</taxon>
        <taxon>Pseudomonadota</taxon>
        <taxon>Alphaproteobacteria</taxon>
        <taxon>Rhodobacterales</taxon>
        <taxon>Roseobacteraceae</taxon>
        <taxon>Ruegeria</taxon>
    </lineage>
</organism>
<keyword evidence="1" id="KW-0732">Signal</keyword>
<proteinExistence type="predicted"/>
<dbReference type="RefSeq" id="WP_176864317.1">
    <property type="nucleotide sequence ID" value="NZ_JABXWT010000003.1"/>
</dbReference>
<feature type="domain" description="DUF4399" evidence="2">
    <location>
        <begin position="48"/>
        <end position="146"/>
    </location>
</feature>
<comment type="caution">
    <text evidence="3">The sequence shown here is derived from an EMBL/GenBank/DDBJ whole genome shotgun (WGS) entry which is preliminary data.</text>
</comment>
<evidence type="ECO:0000256" key="1">
    <source>
        <dbReference type="SAM" id="SignalP"/>
    </source>
</evidence>
<evidence type="ECO:0000313" key="4">
    <source>
        <dbReference type="Proteomes" id="UP000630805"/>
    </source>
</evidence>
<evidence type="ECO:0000259" key="2">
    <source>
        <dbReference type="Pfam" id="PF14347"/>
    </source>
</evidence>
<reference evidence="3 4" key="1">
    <citation type="submission" date="2020-06" db="EMBL/GenBank/DDBJ databases">
        <authorList>
            <person name="Cao W.R."/>
        </authorList>
    </citation>
    <scope>NUCLEOTIDE SEQUENCE [LARGE SCALE GENOMIC DNA]</scope>
    <source>
        <strain evidence="3 4">B1Z28</strain>
    </source>
</reference>
<dbReference type="Proteomes" id="UP000630805">
    <property type="component" value="Unassembled WGS sequence"/>
</dbReference>
<protein>
    <submittedName>
        <fullName evidence="3">DUF4399 domain-containing protein</fullName>
    </submittedName>
</protein>
<dbReference type="EMBL" id="JABXWT010000003">
    <property type="protein sequence ID" value="NVO56164.1"/>
    <property type="molecule type" value="Genomic_DNA"/>
</dbReference>
<name>A0ABX2PSX9_9RHOB</name>
<sequence>MKAIIAVAALCLSATFAQAQGETPSNPDAQVYFVNLADGDSVQSPVTVVFGLSGMGVAPAGTEAENTGHHHLLIDRPPLGEGEDGADELAYGLPSDDNHIHFGGGQTEVTLDLPAGQHTLQLVLGDAGHVPHATPIVSEVITITVE</sequence>